<proteinExistence type="predicted"/>
<evidence type="ECO:0008006" key="5">
    <source>
        <dbReference type="Google" id="ProtNLM"/>
    </source>
</evidence>
<accession>A0A0C3SBS1</accession>
<dbReference type="InterPro" id="IPR000250">
    <property type="entry name" value="Peptidase_G1"/>
</dbReference>
<evidence type="ECO:0000256" key="2">
    <source>
        <dbReference type="SAM" id="SignalP"/>
    </source>
</evidence>
<evidence type="ECO:0000313" key="4">
    <source>
        <dbReference type="Proteomes" id="UP000053257"/>
    </source>
</evidence>
<name>A0A0C3SBS1_PHLG1</name>
<dbReference type="Pfam" id="PF01828">
    <property type="entry name" value="Peptidase_A4"/>
    <property type="match status" value="1"/>
</dbReference>
<feature type="active site" description="Proton acceptor" evidence="1">
    <location>
        <position position="194"/>
    </location>
</feature>
<reference evidence="3 4" key="1">
    <citation type="journal article" date="2014" name="PLoS Genet.">
        <title>Analysis of the Phlebiopsis gigantea genome, transcriptome and secretome provides insight into its pioneer colonization strategies of wood.</title>
        <authorList>
            <person name="Hori C."/>
            <person name="Ishida T."/>
            <person name="Igarashi K."/>
            <person name="Samejima M."/>
            <person name="Suzuki H."/>
            <person name="Master E."/>
            <person name="Ferreira P."/>
            <person name="Ruiz-Duenas F.J."/>
            <person name="Held B."/>
            <person name="Canessa P."/>
            <person name="Larrondo L.F."/>
            <person name="Schmoll M."/>
            <person name="Druzhinina I.S."/>
            <person name="Kubicek C.P."/>
            <person name="Gaskell J.A."/>
            <person name="Kersten P."/>
            <person name="St John F."/>
            <person name="Glasner J."/>
            <person name="Sabat G."/>
            <person name="Splinter BonDurant S."/>
            <person name="Syed K."/>
            <person name="Yadav J."/>
            <person name="Mgbeahuruike A.C."/>
            <person name="Kovalchuk A."/>
            <person name="Asiegbu F.O."/>
            <person name="Lackner G."/>
            <person name="Hoffmeister D."/>
            <person name="Rencoret J."/>
            <person name="Gutierrez A."/>
            <person name="Sun H."/>
            <person name="Lindquist E."/>
            <person name="Barry K."/>
            <person name="Riley R."/>
            <person name="Grigoriev I.V."/>
            <person name="Henrissat B."/>
            <person name="Kues U."/>
            <person name="Berka R.M."/>
            <person name="Martinez A.T."/>
            <person name="Covert S.F."/>
            <person name="Blanchette R.A."/>
            <person name="Cullen D."/>
        </authorList>
    </citation>
    <scope>NUCLEOTIDE SEQUENCE [LARGE SCALE GENOMIC DNA]</scope>
    <source>
        <strain evidence="3 4">11061_1 CR5-6</strain>
    </source>
</reference>
<gene>
    <name evidence="3" type="ORF">PHLGIDRAFT_101361</name>
</gene>
<dbReference type="GO" id="GO:0070007">
    <property type="term" value="F:glutamic-type endopeptidase activity"/>
    <property type="evidence" value="ECO:0007669"/>
    <property type="project" value="InterPro"/>
</dbReference>
<dbReference type="Gene3D" id="2.60.120.700">
    <property type="entry name" value="Peptidase G1"/>
    <property type="match status" value="1"/>
</dbReference>
<dbReference type="PRINTS" id="PR00977">
    <property type="entry name" value="SCYTLDPTASE"/>
</dbReference>
<dbReference type="PANTHER" id="PTHR37536:SF1">
    <property type="entry name" value="ASPERGILLOPEPSIN, PUTAITVE (AFU_ORTHOLOGUE AFUA_7G01200)"/>
    <property type="match status" value="1"/>
</dbReference>
<evidence type="ECO:0000313" key="3">
    <source>
        <dbReference type="EMBL" id="KIP10267.1"/>
    </source>
</evidence>
<dbReference type="GO" id="GO:0006508">
    <property type="term" value="P:proteolysis"/>
    <property type="evidence" value="ECO:0007669"/>
    <property type="project" value="InterPro"/>
</dbReference>
<keyword evidence="2" id="KW-0732">Signal</keyword>
<dbReference type="CDD" id="cd13426">
    <property type="entry name" value="Peptidase_G1"/>
    <property type="match status" value="1"/>
</dbReference>
<evidence type="ECO:0000256" key="1">
    <source>
        <dbReference type="PIRSR" id="PIRSR600250-50"/>
    </source>
</evidence>
<dbReference type="AlphaFoldDB" id="A0A0C3SBS1"/>
<feature type="signal peptide" evidence="2">
    <location>
        <begin position="1"/>
        <end position="18"/>
    </location>
</feature>
<dbReference type="InterPro" id="IPR038656">
    <property type="entry name" value="Peptidase_G1_sf"/>
</dbReference>
<dbReference type="PANTHER" id="PTHR37536">
    <property type="entry name" value="PUTATIVE (AFU_ORTHOLOGUE AFUA_3G02970)-RELATED"/>
    <property type="match status" value="1"/>
</dbReference>
<dbReference type="SUPFAM" id="SSF49899">
    <property type="entry name" value="Concanavalin A-like lectins/glucanases"/>
    <property type="match status" value="1"/>
</dbReference>
<dbReference type="EMBL" id="KN840456">
    <property type="protein sequence ID" value="KIP10267.1"/>
    <property type="molecule type" value="Genomic_DNA"/>
</dbReference>
<dbReference type="HOGENOM" id="CLU_066466_0_1_1"/>
<protein>
    <recommendedName>
        <fullName evidence="5">Aspergillopepsin</fullName>
    </recommendedName>
</protein>
<dbReference type="OrthoDB" id="2862635at2759"/>
<dbReference type="Proteomes" id="UP000053257">
    <property type="component" value="Unassembled WGS sequence"/>
</dbReference>
<sequence>MFVGTLFVQALLAVSALAFPSSRERFERRAATRNGKPRPLLSHSNATHDTYDETWAGGIISSNAGTYKSVVGTFTAPPLSVPPGSSSSGEYATSAWVGIDGATCQTAIWQAGIDMYIKDGSASYYPWYEWYPAGSVYYDDLTVSEGDSLTVNVTATSTTTGTVTIKNNSNGQSKSSTVSYNYPLCEQDAEWIVEDFYYGDSTVHLVDWNTVAFTDAVAKTSSKSVAPTSGYTYDLEQSGKILSSTTLGSSTVTIKYV</sequence>
<keyword evidence="4" id="KW-1185">Reference proteome</keyword>
<organism evidence="3 4">
    <name type="scientific">Phlebiopsis gigantea (strain 11061_1 CR5-6)</name>
    <name type="common">White-rot fungus</name>
    <name type="synonym">Peniophora gigantea</name>
    <dbReference type="NCBI Taxonomy" id="745531"/>
    <lineage>
        <taxon>Eukaryota</taxon>
        <taxon>Fungi</taxon>
        <taxon>Dikarya</taxon>
        <taxon>Basidiomycota</taxon>
        <taxon>Agaricomycotina</taxon>
        <taxon>Agaricomycetes</taxon>
        <taxon>Polyporales</taxon>
        <taxon>Phanerochaetaceae</taxon>
        <taxon>Phlebiopsis</taxon>
    </lineage>
</organism>
<dbReference type="STRING" id="745531.A0A0C3SBS1"/>
<dbReference type="InterPro" id="IPR013320">
    <property type="entry name" value="ConA-like_dom_sf"/>
</dbReference>
<feature type="chain" id="PRO_5002169976" description="Aspergillopepsin" evidence="2">
    <location>
        <begin position="19"/>
        <end position="257"/>
    </location>
</feature>